<keyword evidence="2" id="KW-1185">Reference proteome</keyword>
<dbReference type="NCBIfam" id="NF033524">
    <property type="entry name" value="lasso_PadeA_fam"/>
    <property type="match status" value="1"/>
</dbReference>
<evidence type="ECO:0000313" key="2">
    <source>
        <dbReference type="Proteomes" id="UP000463051"/>
    </source>
</evidence>
<evidence type="ECO:0000313" key="1">
    <source>
        <dbReference type="EMBL" id="MRN56317.1"/>
    </source>
</evidence>
<reference evidence="1 2" key="1">
    <citation type="submission" date="2019-11" db="EMBL/GenBank/DDBJ databases">
        <title>Paenibacillus monticola sp. nov., a novel PGPR strain isolated from mountain sample in China.</title>
        <authorList>
            <person name="Zhao Q."/>
            <person name="Li H.-P."/>
            <person name="Zhang J.-L."/>
        </authorList>
    </citation>
    <scope>NUCLEOTIDE SEQUENCE [LARGE SCALE GENOMIC DNA]</scope>
    <source>
        <strain evidence="1 2">LC-T2</strain>
    </source>
</reference>
<organism evidence="1 2">
    <name type="scientific">Paenibacillus monticola</name>
    <dbReference type="NCBI Taxonomy" id="2666075"/>
    <lineage>
        <taxon>Bacteria</taxon>
        <taxon>Bacillati</taxon>
        <taxon>Bacillota</taxon>
        <taxon>Bacilli</taxon>
        <taxon>Bacillales</taxon>
        <taxon>Paenibacillaceae</taxon>
        <taxon>Paenibacillus</taxon>
    </lineage>
</organism>
<protein>
    <submittedName>
        <fullName evidence="1">Paeninodin family lasso peptide</fullName>
    </submittedName>
</protein>
<name>A0A7X2L3T3_9BACL</name>
<proteinExistence type="predicted"/>
<dbReference type="AlphaFoldDB" id="A0A7X2L3T3"/>
<gene>
    <name evidence="1" type="ORF">GJB61_25415</name>
</gene>
<comment type="caution">
    <text evidence="1">The sequence shown here is derived from an EMBL/GenBank/DDBJ whole genome shotgun (WGS) entry which is preliminary data.</text>
</comment>
<sequence>MKKEYNTPSLEVLDIKMTMAGPGERIADSFQADPTEVVHYS</sequence>
<dbReference type="RefSeq" id="WP_154121807.1">
    <property type="nucleotide sequence ID" value="NZ_WJXB01000013.1"/>
</dbReference>
<dbReference type="Proteomes" id="UP000463051">
    <property type="component" value="Unassembled WGS sequence"/>
</dbReference>
<accession>A0A7X2L3T3</accession>
<dbReference type="InterPro" id="IPR049825">
    <property type="entry name" value="Lasso_PadeA-like"/>
</dbReference>
<dbReference type="EMBL" id="WJXB01000013">
    <property type="protein sequence ID" value="MRN56317.1"/>
    <property type="molecule type" value="Genomic_DNA"/>
</dbReference>